<proteinExistence type="evidence at transcript level"/>
<accession>F2DBX1</accession>
<dbReference type="EMBL" id="AK368336">
    <property type="protein sequence ID" value="BAJ99539.1"/>
    <property type="molecule type" value="mRNA"/>
</dbReference>
<dbReference type="AlphaFoldDB" id="F2DBX1"/>
<feature type="chain" id="PRO_5008954702" evidence="1">
    <location>
        <begin position="28"/>
        <end position="55"/>
    </location>
</feature>
<sequence length="55" mass="5569">MALLKNLAAYLCVILASLAFVAQGALAARGALSNVRGYTVKDPRGGGGYGNGYPP</sequence>
<reference evidence="2" key="1">
    <citation type="journal article" date="2011" name="Plant Physiol.">
        <title>Comprehensive sequence analysis of 24,783 barley full-length cDNAs derived from 12 clone libraries.</title>
        <authorList>
            <person name="Matsumoto T."/>
            <person name="Tanaka T."/>
            <person name="Sakai H."/>
            <person name="Amano N."/>
            <person name="Kanamori H."/>
            <person name="Kurita K."/>
            <person name="Kikuta A."/>
            <person name="Kamiya K."/>
            <person name="Yamamoto M."/>
            <person name="Ikawa H."/>
            <person name="Fujii N."/>
            <person name="Hori K."/>
            <person name="Itoh T."/>
            <person name="Sato K."/>
        </authorList>
    </citation>
    <scope>NUCLEOTIDE SEQUENCE</scope>
    <source>
        <tissue evidence="2">Shoot</tissue>
        <tissue evidence="3">Shoot and root</tissue>
    </source>
</reference>
<evidence type="ECO:0000256" key="1">
    <source>
        <dbReference type="SAM" id="SignalP"/>
    </source>
</evidence>
<evidence type="ECO:0000313" key="2">
    <source>
        <dbReference type="EMBL" id="BAJ92592.1"/>
    </source>
</evidence>
<keyword evidence="1" id="KW-0732">Signal</keyword>
<evidence type="ECO:0000313" key="3">
    <source>
        <dbReference type="EMBL" id="BAJ99539.1"/>
    </source>
</evidence>
<organism evidence="2">
    <name type="scientific">Hordeum vulgare subsp. vulgare</name>
    <name type="common">Domesticated barley</name>
    <dbReference type="NCBI Taxonomy" id="112509"/>
    <lineage>
        <taxon>Eukaryota</taxon>
        <taxon>Viridiplantae</taxon>
        <taxon>Streptophyta</taxon>
        <taxon>Embryophyta</taxon>
        <taxon>Tracheophyta</taxon>
        <taxon>Spermatophyta</taxon>
        <taxon>Magnoliopsida</taxon>
        <taxon>Liliopsida</taxon>
        <taxon>Poales</taxon>
        <taxon>Poaceae</taxon>
        <taxon>BOP clade</taxon>
        <taxon>Pooideae</taxon>
        <taxon>Triticodae</taxon>
        <taxon>Triticeae</taxon>
        <taxon>Hordeinae</taxon>
        <taxon>Hordeum</taxon>
    </lineage>
</organism>
<dbReference type="EMBL" id="AK361385">
    <property type="protein sequence ID" value="BAJ92592.1"/>
    <property type="molecule type" value="mRNA"/>
</dbReference>
<feature type="signal peptide" evidence="1">
    <location>
        <begin position="1"/>
        <end position="27"/>
    </location>
</feature>
<protein>
    <submittedName>
        <fullName evidence="2">Predicted protein</fullName>
    </submittedName>
</protein>
<name>F2DBX1_HORVV</name>